<proteinExistence type="predicted"/>
<keyword evidence="3" id="KW-0012">Acyltransferase</keyword>
<name>U2YNB7_9SPHN</name>
<dbReference type="PANTHER" id="PTHR30420">
    <property type="entry name" value="N-SUCCINYLARGININE DIHYDROLASE"/>
    <property type="match status" value="1"/>
</dbReference>
<evidence type="ECO:0000256" key="2">
    <source>
        <dbReference type="ARBA" id="ARBA00022679"/>
    </source>
</evidence>
<reference evidence="4 5" key="1">
    <citation type="submission" date="2013-09" db="EMBL/GenBank/DDBJ databases">
        <title>Whole genome shotgun sequence of Novosphingobium tardaugens NBRC 16725.</title>
        <authorList>
            <person name="Isaki S."/>
            <person name="Hosoyama A."/>
            <person name="Tsuchikane K."/>
            <person name="Katsumata H."/>
            <person name="Ando Y."/>
            <person name="Yamazaki S."/>
            <person name="Fujita N."/>
        </authorList>
    </citation>
    <scope>NUCLEOTIDE SEQUENCE [LARGE SCALE GENOMIC DNA]</scope>
    <source>
        <strain evidence="4 5">NBRC 16725</strain>
    </source>
</reference>
<evidence type="ECO:0000313" key="5">
    <source>
        <dbReference type="Proteomes" id="UP000016568"/>
    </source>
</evidence>
<keyword evidence="1" id="KW-0056">Arginine metabolism</keyword>
<dbReference type="PANTHER" id="PTHR30420:SF1">
    <property type="entry name" value="ARGININE N-SUCCINYLTRANSFERASE"/>
    <property type="match status" value="1"/>
</dbReference>
<dbReference type="KEGG" id="ntd:EGO55_06535"/>
<dbReference type="Proteomes" id="UP000016568">
    <property type="component" value="Unassembled WGS sequence"/>
</dbReference>
<keyword evidence="5" id="KW-1185">Reference proteome</keyword>
<organism evidence="4 5">
    <name type="scientific">Caenibius tardaugens NBRC 16725</name>
    <dbReference type="NCBI Taxonomy" id="1219035"/>
    <lineage>
        <taxon>Bacteria</taxon>
        <taxon>Pseudomonadati</taxon>
        <taxon>Pseudomonadota</taxon>
        <taxon>Alphaproteobacteria</taxon>
        <taxon>Sphingomonadales</taxon>
        <taxon>Erythrobacteraceae</taxon>
        <taxon>Caenibius</taxon>
    </lineage>
</organism>
<dbReference type="InterPro" id="IPR016181">
    <property type="entry name" value="Acyl_CoA_acyltransferase"/>
</dbReference>
<dbReference type="OrthoDB" id="21121at2"/>
<dbReference type="AlphaFoldDB" id="U2YNB7"/>
<dbReference type="InterPro" id="IPR007041">
    <property type="entry name" value="Arg_succinylTrfase_AstA/AruG"/>
</dbReference>
<evidence type="ECO:0000256" key="1">
    <source>
        <dbReference type="ARBA" id="ARBA00022503"/>
    </source>
</evidence>
<dbReference type="GO" id="GO:0006527">
    <property type="term" value="P:L-arginine catabolic process"/>
    <property type="evidence" value="ECO:0007669"/>
    <property type="project" value="InterPro"/>
</dbReference>
<comment type="caution">
    <text evidence="4">The sequence shown here is derived from an EMBL/GenBank/DDBJ whole genome shotgun (WGS) entry which is preliminary data.</text>
</comment>
<dbReference type="EMBL" id="BASZ01000007">
    <property type="protein sequence ID" value="GAD50047.1"/>
    <property type="molecule type" value="Genomic_DNA"/>
</dbReference>
<dbReference type="GO" id="GO:0008791">
    <property type="term" value="F:arginine N-succinyltransferase activity"/>
    <property type="evidence" value="ECO:0007669"/>
    <property type="project" value="InterPro"/>
</dbReference>
<accession>U2YNB7</accession>
<dbReference type="Pfam" id="PF04958">
    <property type="entry name" value="AstA"/>
    <property type="match status" value="1"/>
</dbReference>
<keyword evidence="2 4" id="KW-0808">Transferase</keyword>
<sequence length="342" mass="36932">MTRVVRPIRCDDLDPLYRMAQNTGGGFTNLPADRPTLQQKVERALACFSRDTDAPDNELFLFALEDSASGAVDGTCQIYSSIGANWPFYSYRIGALTQVSKELGQTFRAETLTLCTDLDGATEVGGLFLEPGARAAGAGRLLARARYLFIKMHRPRFAPRTIAELRGALDAAGSSPFWDGLAGRFFGMPFCEADAFNAVHGNQFIADLMPKHPIYTSMLPDSARVQIGVPHQSGQAAMRMLEREGFAFDCYIDIFDGGPTMIAETDRIATIRDAQGSRITQIAELGNGGGDGISHLIATGRLHSFRCCRGLMHVAQHGATLDRAAAIALDVGVGDTIVHVAD</sequence>
<gene>
    <name evidence="4" type="primary">astA</name>
    <name evidence="4" type="ORF">NT2_07_00470</name>
</gene>
<dbReference type="NCBIfam" id="TIGR03243">
    <property type="entry name" value="arg_catab_AOST"/>
    <property type="match status" value="1"/>
</dbReference>
<evidence type="ECO:0000256" key="3">
    <source>
        <dbReference type="ARBA" id="ARBA00023315"/>
    </source>
</evidence>
<dbReference type="RefSeq" id="WP_021690865.1">
    <property type="nucleotide sequence ID" value="NZ_BASZ01000007.1"/>
</dbReference>
<dbReference type="eggNOG" id="COG3138">
    <property type="taxonomic scope" value="Bacteria"/>
</dbReference>
<protein>
    <submittedName>
        <fullName evidence="4">Arginine N-succinyltransferase</fullName>
    </submittedName>
</protein>
<dbReference type="SUPFAM" id="SSF55729">
    <property type="entry name" value="Acyl-CoA N-acyltransferases (Nat)"/>
    <property type="match status" value="1"/>
</dbReference>
<evidence type="ECO:0000313" key="4">
    <source>
        <dbReference type="EMBL" id="GAD50047.1"/>
    </source>
</evidence>